<name>A0A8J6XJP7_9CYAN</name>
<sequence>MVIFIVTINISISLSLLYIAWRLWQWRKRLTRIAEILIAAERSTHAVLNKAPTAIYMSRQNLHNLRQGNQSMQLNIQQVRQIFGLLALGSQAWRRNFWLIRAKSLQTRN</sequence>
<protein>
    <submittedName>
        <fullName evidence="2">Uncharacterized protein</fullName>
    </submittedName>
</protein>
<reference evidence="2" key="1">
    <citation type="submission" date="2020-09" db="EMBL/GenBank/DDBJ databases">
        <title>Iningainema tapete sp. nov. (Scytonemataceae, Cyanobacteria) from greenhouses in central Florida (USA) produces two types of nodularin with biosynthetic potential for microcystin-LR and anabaenopeptins.</title>
        <authorList>
            <person name="Berthold D.E."/>
            <person name="Lefler F.W."/>
            <person name="Huang I.-S."/>
            <person name="Abdulla H."/>
            <person name="Zimba P.V."/>
            <person name="Laughinghouse H.D. IV."/>
        </authorList>
    </citation>
    <scope>NUCLEOTIDE SEQUENCE</scope>
    <source>
        <strain evidence="2">BLCCT55</strain>
    </source>
</reference>
<comment type="caution">
    <text evidence="2">The sequence shown here is derived from an EMBL/GenBank/DDBJ whole genome shotgun (WGS) entry which is preliminary data.</text>
</comment>
<dbReference type="EMBL" id="JACXAE010000107">
    <property type="protein sequence ID" value="MBD2777264.1"/>
    <property type="molecule type" value="Genomic_DNA"/>
</dbReference>
<dbReference type="AlphaFoldDB" id="A0A8J6XJP7"/>
<evidence type="ECO:0000313" key="3">
    <source>
        <dbReference type="Proteomes" id="UP000629098"/>
    </source>
</evidence>
<dbReference type="Proteomes" id="UP000629098">
    <property type="component" value="Unassembled WGS sequence"/>
</dbReference>
<keyword evidence="3" id="KW-1185">Reference proteome</keyword>
<evidence type="ECO:0000256" key="1">
    <source>
        <dbReference type="SAM" id="Phobius"/>
    </source>
</evidence>
<proteinExistence type="predicted"/>
<organism evidence="2 3">
    <name type="scientific">Iningainema tapete BLCC-T55</name>
    <dbReference type="NCBI Taxonomy" id="2748662"/>
    <lineage>
        <taxon>Bacteria</taxon>
        <taxon>Bacillati</taxon>
        <taxon>Cyanobacteriota</taxon>
        <taxon>Cyanophyceae</taxon>
        <taxon>Nostocales</taxon>
        <taxon>Scytonemataceae</taxon>
        <taxon>Iningainema tapete</taxon>
    </lineage>
</organism>
<keyword evidence="1" id="KW-0812">Transmembrane</keyword>
<keyword evidence="1" id="KW-0472">Membrane</keyword>
<accession>A0A8J6XJP7</accession>
<evidence type="ECO:0000313" key="2">
    <source>
        <dbReference type="EMBL" id="MBD2777264.1"/>
    </source>
</evidence>
<dbReference type="RefSeq" id="WP_190836330.1">
    <property type="nucleotide sequence ID" value="NZ_CAWPPI010000107.1"/>
</dbReference>
<feature type="transmembrane region" description="Helical" evidence="1">
    <location>
        <begin position="6"/>
        <end position="24"/>
    </location>
</feature>
<keyword evidence="1" id="KW-1133">Transmembrane helix</keyword>
<gene>
    <name evidence="2" type="ORF">ICL16_35760</name>
</gene>